<organism evidence="2">
    <name type="scientific">Hexamita inflata</name>
    <dbReference type="NCBI Taxonomy" id="28002"/>
    <lineage>
        <taxon>Eukaryota</taxon>
        <taxon>Metamonada</taxon>
        <taxon>Diplomonadida</taxon>
        <taxon>Hexamitidae</taxon>
        <taxon>Hexamitinae</taxon>
        <taxon>Hexamita</taxon>
    </lineage>
</organism>
<accession>A0AA86TDF8</accession>
<dbReference type="Proteomes" id="UP001642409">
    <property type="component" value="Unassembled WGS sequence"/>
</dbReference>
<name>A0AA86TDF8_9EUKA</name>
<reference evidence="2" key="1">
    <citation type="submission" date="2023-06" db="EMBL/GenBank/DDBJ databases">
        <authorList>
            <person name="Kurt Z."/>
        </authorList>
    </citation>
    <scope>NUCLEOTIDE SEQUENCE</scope>
</reference>
<feature type="region of interest" description="Disordered" evidence="1">
    <location>
        <begin position="102"/>
        <end position="140"/>
    </location>
</feature>
<dbReference type="Gene3D" id="3.40.50.1820">
    <property type="entry name" value="alpha/beta hydrolase"/>
    <property type="match status" value="1"/>
</dbReference>
<evidence type="ECO:0000313" key="3">
    <source>
        <dbReference type="EMBL" id="CAL6031190.1"/>
    </source>
</evidence>
<dbReference type="EMBL" id="CATOUU010000075">
    <property type="protein sequence ID" value="CAI9915564.1"/>
    <property type="molecule type" value="Genomic_DNA"/>
</dbReference>
<evidence type="ECO:0000313" key="4">
    <source>
        <dbReference type="Proteomes" id="UP001642409"/>
    </source>
</evidence>
<protein>
    <submittedName>
        <fullName evidence="2">Uncharacterized protein</fullName>
    </submittedName>
</protein>
<reference evidence="3 4" key="2">
    <citation type="submission" date="2024-07" db="EMBL/GenBank/DDBJ databases">
        <authorList>
            <person name="Akdeniz Z."/>
        </authorList>
    </citation>
    <scope>NUCLEOTIDE SEQUENCE [LARGE SCALE GENOMIC DNA]</scope>
</reference>
<gene>
    <name evidence="2" type="ORF">HINF_LOCUS3209</name>
    <name evidence="3" type="ORF">HINF_LOCUS33884</name>
</gene>
<feature type="compositionally biased region" description="Basic and acidic residues" evidence="1">
    <location>
        <begin position="102"/>
        <end position="115"/>
    </location>
</feature>
<comment type="caution">
    <text evidence="2">The sequence shown here is derived from an EMBL/GenBank/DDBJ whole genome shotgun (WGS) entry which is preliminary data.</text>
</comment>
<dbReference type="SUPFAM" id="SSF53474">
    <property type="entry name" value="alpha/beta-Hydrolases"/>
    <property type="match status" value="1"/>
</dbReference>
<proteinExistence type="predicted"/>
<dbReference type="AlphaFoldDB" id="A0AA86TDF8"/>
<keyword evidence="4" id="KW-1185">Reference proteome</keyword>
<dbReference type="EMBL" id="CAXDID020000119">
    <property type="protein sequence ID" value="CAL6031190.1"/>
    <property type="molecule type" value="Genomic_DNA"/>
</dbReference>
<dbReference type="InterPro" id="IPR029058">
    <property type="entry name" value="AB_hydrolase_fold"/>
</dbReference>
<evidence type="ECO:0000256" key="1">
    <source>
        <dbReference type="SAM" id="MobiDB-lite"/>
    </source>
</evidence>
<evidence type="ECO:0000313" key="2">
    <source>
        <dbReference type="EMBL" id="CAI9915564.1"/>
    </source>
</evidence>
<sequence>MISGEYFSLQFSPQSHFYYKETIDAFFLYLNDSDLLSLKELTVSALQNQKQVFGFVNNKLLHSEFQNQQTNLLMNEKTDLKICYEMDKETVQTVQKHLKESKQIEAKEEKDKAEQQNEDQNNQNEVDEKEETQKEEQEFENLDEEQLILEILKKMGKLEQNAESFENKKEKSEEYYLKIDINDPDKVFIEQIGEMKMDQPLIICLHGGGGCGAMINNQQFEHMKVYYKDYFKQQNISCVYCALRGIGNTWDLHFRPEHMTLIPQVISHCVNKFNVSPNKVVLTGFSAGGDGCHQLGAMLTDRFCLVNASAGHDNGCSYFNRAAITSVVQVGMYDSAYNRNLICLQKGIELQVLNKLFNYKNAFIGHLTGHNFNDRGGAAEIADMINVESNIPMNTIQGCCHPFIFMQERVTNPKFFIFQTHQYHADTTYFYNLYIEGKGQITVIYEEIDAVINLHCFNRIDQKIHLLFNDEQEKQININGQKVTKIPLTSELALKSEQERDKYFAFKFSIDL</sequence>